<dbReference type="EMBL" id="KN819414">
    <property type="protein sequence ID" value="KIJ10170.1"/>
    <property type="molecule type" value="Genomic_DNA"/>
</dbReference>
<proteinExistence type="predicted"/>
<sequence>MAMTMVNPDDPYSDSSLRGTPVRELAHPGSWSAGVEVVGPGMAAANAADVSEEGNKDGQSW</sequence>
<reference evidence="3" key="2">
    <citation type="submission" date="2015-01" db="EMBL/GenBank/DDBJ databases">
        <title>Evolutionary Origins and Diversification of the Mycorrhizal Mutualists.</title>
        <authorList>
            <consortium name="DOE Joint Genome Institute"/>
            <consortium name="Mycorrhizal Genomics Consortium"/>
            <person name="Kohler A."/>
            <person name="Kuo A."/>
            <person name="Nagy L.G."/>
            <person name="Floudas D."/>
            <person name="Copeland A."/>
            <person name="Barry K.W."/>
            <person name="Cichocki N."/>
            <person name="Veneault-Fourrey C."/>
            <person name="LaButti K."/>
            <person name="Lindquist E.A."/>
            <person name="Lipzen A."/>
            <person name="Lundell T."/>
            <person name="Morin E."/>
            <person name="Murat C."/>
            <person name="Riley R."/>
            <person name="Ohm R."/>
            <person name="Sun H."/>
            <person name="Tunlid A."/>
            <person name="Henrissat B."/>
            <person name="Grigoriev I.V."/>
            <person name="Hibbett D.S."/>
            <person name="Martin F."/>
        </authorList>
    </citation>
    <scope>NUCLEOTIDE SEQUENCE [LARGE SCALE GENOMIC DNA]</scope>
    <source>
        <strain evidence="3">ATCC 200175</strain>
    </source>
</reference>
<dbReference type="Proteomes" id="UP000053647">
    <property type="component" value="Unassembled WGS sequence"/>
</dbReference>
<feature type="region of interest" description="Disordered" evidence="1">
    <location>
        <begin position="1"/>
        <end position="24"/>
    </location>
</feature>
<organism evidence="2 3">
    <name type="scientific">Paxillus involutus ATCC 200175</name>
    <dbReference type="NCBI Taxonomy" id="664439"/>
    <lineage>
        <taxon>Eukaryota</taxon>
        <taxon>Fungi</taxon>
        <taxon>Dikarya</taxon>
        <taxon>Basidiomycota</taxon>
        <taxon>Agaricomycotina</taxon>
        <taxon>Agaricomycetes</taxon>
        <taxon>Agaricomycetidae</taxon>
        <taxon>Boletales</taxon>
        <taxon>Paxilineae</taxon>
        <taxon>Paxillaceae</taxon>
        <taxon>Paxillus</taxon>
    </lineage>
</organism>
<evidence type="ECO:0000256" key="1">
    <source>
        <dbReference type="SAM" id="MobiDB-lite"/>
    </source>
</evidence>
<dbReference type="AlphaFoldDB" id="A0A0C9T3M4"/>
<protein>
    <submittedName>
        <fullName evidence="2">Unplaced genomic scaffold PAXINscaffold_92, whole genome shotgun sequence</fullName>
    </submittedName>
</protein>
<gene>
    <name evidence="2" type="ORF">PAXINDRAFT_102069</name>
</gene>
<evidence type="ECO:0000313" key="3">
    <source>
        <dbReference type="Proteomes" id="UP000053647"/>
    </source>
</evidence>
<evidence type="ECO:0000313" key="2">
    <source>
        <dbReference type="EMBL" id="KIJ10170.1"/>
    </source>
</evidence>
<reference evidence="2 3" key="1">
    <citation type="submission" date="2014-06" db="EMBL/GenBank/DDBJ databases">
        <authorList>
            <consortium name="DOE Joint Genome Institute"/>
            <person name="Kuo A."/>
            <person name="Kohler A."/>
            <person name="Nagy L.G."/>
            <person name="Floudas D."/>
            <person name="Copeland A."/>
            <person name="Barry K.W."/>
            <person name="Cichocki N."/>
            <person name="Veneault-Fourrey C."/>
            <person name="LaButti K."/>
            <person name="Lindquist E.A."/>
            <person name="Lipzen A."/>
            <person name="Lundell T."/>
            <person name="Morin E."/>
            <person name="Murat C."/>
            <person name="Sun H."/>
            <person name="Tunlid A."/>
            <person name="Henrissat B."/>
            <person name="Grigoriev I.V."/>
            <person name="Hibbett D.S."/>
            <person name="Martin F."/>
            <person name="Nordberg H.P."/>
            <person name="Cantor M.N."/>
            <person name="Hua S.X."/>
        </authorList>
    </citation>
    <scope>NUCLEOTIDE SEQUENCE [LARGE SCALE GENOMIC DNA]</scope>
    <source>
        <strain evidence="2 3">ATCC 200175</strain>
    </source>
</reference>
<keyword evidence="3" id="KW-1185">Reference proteome</keyword>
<dbReference type="HOGENOM" id="CLU_2923286_0_0_1"/>
<accession>A0A0C9T3M4</accession>
<name>A0A0C9T3M4_PAXIN</name>